<keyword evidence="2" id="KW-1185">Reference proteome</keyword>
<organism evidence="1 2">
    <name type="scientific">Pseudoalteromonas phenolica</name>
    <dbReference type="NCBI Taxonomy" id="161398"/>
    <lineage>
        <taxon>Bacteria</taxon>
        <taxon>Pseudomonadati</taxon>
        <taxon>Pseudomonadota</taxon>
        <taxon>Gammaproteobacteria</taxon>
        <taxon>Alteromonadales</taxon>
        <taxon>Pseudoalteromonadaceae</taxon>
        <taxon>Pseudoalteromonas</taxon>
    </lineage>
</organism>
<evidence type="ECO:0008006" key="3">
    <source>
        <dbReference type="Google" id="ProtNLM"/>
    </source>
</evidence>
<protein>
    <recommendedName>
        <fullName evidence="3">GrpB family protein</fullName>
    </recommendedName>
</protein>
<evidence type="ECO:0000313" key="1">
    <source>
        <dbReference type="EMBL" id="ALO44384.1"/>
    </source>
</evidence>
<sequence length="176" mass="20164">MKRVIKVLAYNPKWPEMFFETKRSLVSLLGEQATSIEHIGSTSIPGLCAKPIIDILVEVKSLSHIDSLITKFEELGFVSKGENGIAGRRYFQKGGVQRSHHLHIFEENHPHAEDHRLFRDYLKTHKQAAFNYAELKLLAAEACNNDMKKYMAIKDGFIKARLEEAKLWNKKTLSNI</sequence>
<dbReference type="SUPFAM" id="SSF81301">
    <property type="entry name" value="Nucleotidyltransferase"/>
    <property type="match status" value="1"/>
</dbReference>
<reference evidence="1 2" key="1">
    <citation type="submission" date="2015-11" db="EMBL/GenBank/DDBJ databases">
        <authorList>
            <person name="Zhang Y."/>
            <person name="Guo Z."/>
        </authorList>
    </citation>
    <scope>NUCLEOTIDE SEQUENCE [LARGE SCALE GENOMIC DNA]</scope>
    <source>
        <strain evidence="1 2">KCTC 12086</strain>
    </source>
</reference>
<proteinExistence type="predicted"/>
<dbReference type="PANTHER" id="PTHR34822:SF1">
    <property type="entry name" value="GRPB FAMILY PROTEIN"/>
    <property type="match status" value="1"/>
</dbReference>
<dbReference type="EMBL" id="CP013188">
    <property type="protein sequence ID" value="ALO44384.1"/>
    <property type="molecule type" value="Genomic_DNA"/>
</dbReference>
<name>A0A0S2K7K6_9GAMM</name>
<dbReference type="PATRIC" id="fig|161398.10.peg.4008"/>
<dbReference type="STRING" id="161398.PP2015_3916"/>
<dbReference type="AlphaFoldDB" id="A0A0S2K7K6"/>
<dbReference type="Proteomes" id="UP000061457">
    <property type="component" value="Chromosome II"/>
</dbReference>
<gene>
    <name evidence="1" type="ORF">PP2015_3916</name>
</gene>
<dbReference type="InterPro" id="IPR043519">
    <property type="entry name" value="NT_sf"/>
</dbReference>
<dbReference type="Pfam" id="PF04229">
    <property type="entry name" value="GrpB"/>
    <property type="match status" value="1"/>
</dbReference>
<dbReference type="Gene3D" id="3.30.460.10">
    <property type="entry name" value="Beta Polymerase, domain 2"/>
    <property type="match status" value="1"/>
</dbReference>
<dbReference type="KEGG" id="pphe:PP2015_3916"/>
<dbReference type="InterPro" id="IPR007344">
    <property type="entry name" value="GrpB/CoaE"/>
</dbReference>
<dbReference type="PANTHER" id="PTHR34822">
    <property type="entry name" value="GRPB DOMAIN PROTEIN (AFU_ORTHOLOGUE AFUA_1G01530)"/>
    <property type="match status" value="1"/>
</dbReference>
<accession>A0A0S2K7K6</accession>
<evidence type="ECO:0000313" key="2">
    <source>
        <dbReference type="Proteomes" id="UP000061457"/>
    </source>
</evidence>